<evidence type="ECO:0000313" key="2">
    <source>
        <dbReference type="EMBL" id="CAF4441162.1"/>
    </source>
</evidence>
<accession>A0A819MLN2</accession>
<sequence length="19" mass="2225">QLINDNPPRPPPKPPKFLR</sequence>
<dbReference type="AlphaFoldDB" id="A0A819MLN2"/>
<dbReference type="EMBL" id="CAJOAY010002833">
    <property type="protein sequence ID" value="CAF3983108.1"/>
    <property type="molecule type" value="Genomic_DNA"/>
</dbReference>
<evidence type="ECO:0000313" key="3">
    <source>
        <dbReference type="Proteomes" id="UP000663881"/>
    </source>
</evidence>
<reference evidence="1" key="1">
    <citation type="submission" date="2021-02" db="EMBL/GenBank/DDBJ databases">
        <authorList>
            <person name="Nowell W R."/>
        </authorList>
    </citation>
    <scope>NUCLEOTIDE SEQUENCE</scope>
</reference>
<proteinExistence type="predicted"/>
<gene>
    <name evidence="1" type="ORF">OKA104_LOCUS28778</name>
    <name evidence="2" type="ORF">OXD698_LOCUS53828</name>
</gene>
<dbReference type="Proteomes" id="UP000663881">
    <property type="component" value="Unassembled WGS sequence"/>
</dbReference>
<evidence type="ECO:0000313" key="1">
    <source>
        <dbReference type="EMBL" id="CAF3983108.1"/>
    </source>
</evidence>
<dbReference type="Proteomes" id="UP000663844">
    <property type="component" value="Unassembled WGS sequence"/>
</dbReference>
<comment type="caution">
    <text evidence="1">The sequence shown here is derived from an EMBL/GenBank/DDBJ whole genome shotgun (WGS) entry which is preliminary data.</text>
</comment>
<feature type="non-terminal residue" evidence="1">
    <location>
        <position position="1"/>
    </location>
</feature>
<name>A0A819MLN2_9BILA</name>
<organism evidence="1 3">
    <name type="scientific">Adineta steineri</name>
    <dbReference type="NCBI Taxonomy" id="433720"/>
    <lineage>
        <taxon>Eukaryota</taxon>
        <taxon>Metazoa</taxon>
        <taxon>Spiralia</taxon>
        <taxon>Gnathifera</taxon>
        <taxon>Rotifera</taxon>
        <taxon>Eurotatoria</taxon>
        <taxon>Bdelloidea</taxon>
        <taxon>Adinetida</taxon>
        <taxon>Adinetidae</taxon>
        <taxon>Adineta</taxon>
    </lineage>
</organism>
<dbReference type="EMBL" id="CAJOAZ010031606">
    <property type="protein sequence ID" value="CAF4441162.1"/>
    <property type="molecule type" value="Genomic_DNA"/>
</dbReference>
<protein>
    <submittedName>
        <fullName evidence="1">Uncharacterized protein</fullName>
    </submittedName>
</protein>